<feature type="transmembrane region" description="Helical" evidence="2">
    <location>
        <begin position="227"/>
        <end position="244"/>
    </location>
</feature>
<keyword evidence="2" id="KW-0472">Membrane</keyword>
<feature type="region of interest" description="Disordered" evidence="1">
    <location>
        <begin position="151"/>
        <end position="184"/>
    </location>
</feature>
<evidence type="ECO:0000313" key="4">
    <source>
        <dbReference type="EMBL" id="CEP15916.1"/>
    </source>
</evidence>
<feature type="chain" id="PRO_5002135348" evidence="3">
    <location>
        <begin position="23"/>
        <end position="279"/>
    </location>
</feature>
<protein>
    <submittedName>
        <fullName evidence="4">Uncharacterized protein</fullName>
    </submittedName>
</protein>
<accession>A0A0B7NEU1</accession>
<reference evidence="4 5" key="1">
    <citation type="submission" date="2014-09" db="EMBL/GenBank/DDBJ databases">
        <authorList>
            <person name="Ellenberger Sabrina"/>
        </authorList>
    </citation>
    <scope>NUCLEOTIDE SEQUENCE [LARGE SCALE GENOMIC DNA]</scope>
    <source>
        <strain evidence="4 5">CBS 412.66</strain>
    </source>
</reference>
<keyword evidence="5" id="KW-1185">Reference proteome</keyword>
<dbReference type="Proteomes" id="UP000054107">
    <property type="component" value="Unassembled WGS sequence"/>
</dbReference>
<dbReference type="AlphaFoldDB" id="A0A0B7NEU1"/>
<organism evidence="4 5">
    <name type="scientific">Parasitella parasitica</name>
    <dbReference type="NCBI Taxonomy" id="35722"/>
    <lineage>
        <taxon>Eukaryota</taxon>
        <taxon>Fungi</taxon>
        <taxon>Fungi incertae sedis</taxon>
        <taxon>Mucoromycota</taxon>
        <taxon>Mucoromycotina</taxon>
        <taxon>Mucoromycetes</taxon>
        <taxon>Mucorales</taxon>
        <taxon>Mucorineae</taxon>
        <taxon>Mucoraceae</taxon>
        <taxon>Parasitella</taxon>
    </lineage>
</organism>
<keyword evidence="2" id="KW-1133">Transmembrane helix</keyword>
<evidence type="ECO:0000256" key="1">
    <source>
        <dbReference type="SAM" id="MobiDB-lite"/>
    </source>
</evidence>
<evidence type="ECO:0000256" key="2">
    <source>
        <dbReference type="SAM" id="Phobius"/>
    </source>
</evidence>
<name>A0A0B7NEU1_9FUNG</name>
<feature type="signal peptide" evidence="3">
    <location>
        <begin position="1"/>
        <end position="22"/>
    </location>
</feature>
<keyword evidence="3" id="KW-0732">Signal</keyword>
<evidence type="ECO:0000256" key="3">
    <source>
        <dbReference type="SAM" id="SignalP"/>
    </source>
</evidence>
<dbReference type="OrthoDB" id="2284457at2759"/>
<gene>
    <name evidence="4" type="primary">PARPA_10161.1 scaffold 39588</name>
</gene>
<keyword evidence="2" id="KW-0812">Transmembrane</keyword>
<dbReference type="EMBL" id="LN732700">
    <property type="protein sequence ID" value="CEP15916.1"/>
    <property type="molecule type" value="Genomic_DNA"/>
</dbReference>
<sequence length="279" mass="32355">MRSIHVILLIYTVAILFHAIAADIREKEELAKSQQNDDDTSLFRVVENIIDEDSEDDAYRILKSLKDVRDDNEDEGINGDDDSDIVFDEDEEQDEDDFSADLPEFKNEETSEFFEHLPQQPIDNGDNKLSIVEDNIDIEEVDDILDELAPKHDNEEEDDDEEDDDEDQEPENSTPSPVLPPIVNEHIPWQRPEPVAKGDSNSNFYQDINYKESEILKKPTYTSSVQFWHLFFILLILAIVYSSITKRKPKNLIESTSSSSLLWNRKDEKDYLPVFTQQQ</sequence>
<proteinExistence type="predicted"/>
<feature type="compositionally biased region" description="Acidic residues" evidence="1">
    <location>
        <begin position="155"/>
        <end position="170"/>
    </location>
</feature>
<evidence type="ECO:0000313" key="5">
    <source>
        <dbReference type="Proteomes" id="UP000054107"/>
    </source>
</evidence>
<feature type="region of interest" description="Disordered" evidence="1">
    <location>
        <begin position="70"/>
        <end position="98"/>
    </location>
</feature>